<evidence type="ECO:0000313" key="1">
    <source>
        <dbReference type="EMBL" id="KAJ9542469.1"/>
    </source>
</evidence>
<name>A0AA38SID9_9ASTR</name>
<gene>
    <name evidence="1" type="ORF">OSB04_028975</name>
</gene>
<organism evidence="1 2">
    <name type="scientific">Centaurea solstitialis</name>
    <name type="common">yellow star-thistle</name>
    <dbReference type="NCBI Taxonomy" id="347529"/>
    <lineage>
        <taxon>Eukaryota</taxon>
        <taxon>Viridiplantae</taxon>
        <taxon>Streptophyta</taxon>
        <taxon>Embryophyta</taxon>
        <taxon>Tracheophyta</taxon>
        <taxon>Spermatophyta</taxon>
        <taxon>Magnoliopsida</taxon>
        <taxon>eudicotyledons</taxon>
        <taxon>Gunneridae</taxon>
        <taxon>Pentapetalae</taxon>
        <taxon>asterids</taxon>
        <taxon>campanulids</taxon>
        <taxon>Asterales</taxon>
        <taxon>Asteraceae</taxon>
        <taxon>Carduoideae</taxon>
        <taxon>Cardueae</taxon>
        <taxon>Centaureinae</taxon>
        <taxon>Centaurea</taxon>
    </lineage>
</organism>
<proteinExistence type="predicted"/>
<accession>A0AA38SID9</accession>
<dbReference type="AlphaFoldDB" id="A0AA38SID9"/>
<reference evidence="1" key="1">
    <citation type="submission" date="2023-03" db="EMBL/GenBank/DDBJ databases">
        <title>Chromosome-scale reference genome and RAD-based genetic map of yellow starthistle (Centaurea solstitialis) reveal putative structural variation and QTLs associated with invader traits.</title>
        <authorList>
            <person name="Reatini B."/>
            <person name="Cang F.A."/>
            <person name="Jiang Q."/>
            <person name="Mckibben M.T.W."/>
            <person name="Barker M.S."/>
            <person name="Rieseberg L.H."/>
            <person name="Dlugosch K.M."/>
        </authorList>
    </citation>
    <scope>NUCLEOTIDE SEQUENCE</scope>
    <source>
        <strain evidence="1">CAN-66</strain>
        <tissue evidence="1">Leaf</tissue>
    </source>
</reference>
<protein>
    <submittedName>
        <fullName evidence="1">Uncharacterized protein</fullName>
    </submittedName>
</protein>
<comment type="caution">
    <text evidence="1">The sequence shown here is derived from an EMBL/GenBank/DDBJ whole genome shotgun (WGS) entry which is preliminary data.</text>
</comment>
<keyword evidence="2" id="KW-1185">Reference proteome</keyword>
<sequence>MMDCMTMITLIPTTNSQKSLSTIPLTNPPPIPLAIHLTASLKGTGHEVTTHCKRILYMVPHNFVDRDWSCGDNTKQENPVADLETGLQALSTDEDVMIVRQYIDGNTIIEVYTEKVEHHTSRCVPPEHIRTEGVM</sequence>
<dbReference type="Proteomes" id="UP001172457">
    <property type="component" value="Chromosome 7"/>
</dbReference>
<evidence type="ECO:0000313" key="2">
    <source>
        <dbReference type="Proteomes" id="UP001172457"/>
    </source>
</evidence>
<dbReference type="EMBL" id="JARYMX010000007">
    <property type="protein sequence ID" value="KAJ9542469.1"/>
    <property type="molecule type" value="Genomic_DNA"/>
</dbReference>